<dbReference type="PATRIC" id="fig|1291379.3.peg.1606"/>
<evidence type="ECO:0000313" key="1">
    <source>
        <dbReference type="EMBL" id="AGT44110.1"/>
    </source>
</evidence>
<sequence length="59" mass="6806">MATYNNFLAKQPAGLIEETAPGIDKLPFKFTGKELDEETGLYYYRARYLDLEVFKVAVR</sequence>
<evidence type="ECO:0000313" key="2">
    <source>
        <dbReference type="Proteomes" id="UP000015620"/>
    </source>
</evidence>
<gene>
    <name evidence="1" type="ORF">TPE_1626</name>
</gene>
<dbReference type="Proteomes" id="UP000015620">
    <property type="component" value="Chromosome"/>
</dbReference>
<dbReference type="AlphaFoldDB" id="S5ZV53"/>
<dbReference type="KEGG" id="tped:TPE_1626"/>
<organism evidence="1 2">
    <name type="scientific">Treponema pedis str. T A4</name>
    <dbReference type="NCBI Taxonomy" id="1291379"/>
    <lineage>
        <taxon>Bacteria</taxon>
        <taxon>Pseudomonadati</taxon>
        <taxon>Spirochaetota</taxon>
        <taxon>Spirochaetia</taxon>
        <taxon>Spirochaetales</taxon>
        <taxon>Treponemataceae</taxon>
        <taxon>Treponema</taxon>
    </lineage>
</organism>
<dbReference type="HOGENOM" id="CLU_2959492_0_0_12"/>
<dbReference type="Gene3D" id="2.180.10.10">
    <property type="entry name" value="RHS repeat-associated core"/>
    <property type="match status" value="1"/>
</dbReference>
<accession>S5ZV53</accession>
<proteinExistence type="predicted"/>
<dbReference type="STRING" id="1291379.TPE_1626"/>
<dbReference type="EMBL" id="CP004120">
    <property type="protein sequence ID" value="AGT44110.1"/>
    <property type="molecule type" value="Genomic_DNA"/>
</dbReference>
<keyword evidence="2" id="KW-1185">Reference proteome</keyword>
<name>S5ZV53_9SPIR</name>
<protein>
    <submittedName>
        <fullName evidence="1">Uncharacterized protein</fullName>
    </submittedName>
</protein>
<reference evidence="1 2" key="1">
    <citation type="journal article" date="2013" name="PLoS ONE">
        <title>Genome-Wide Relatedness of Treponema pedis, from Gingiva and Necrotic Skin Lesions of Pigs, with the Human Oral Pathogen Treponema denticola.</title>
        <authorList>
            <person name="Svartstrom O."/>
            <person name="Mushtaq M."/>
            <person name="Pringle M."/>
            <person name="Segerman B."/>
        </authorList>
    </citation>
    <scope>NUCLEOTIDE SEQUENCE [LARGE SCALE GENOMIC DNA]</scope>
    <source>
        <strain evidence="1">T A4</strain>
    </source>
</reference>